<comment type="subcellular location">
    <subcellularLocation>
        <location evidence="1">Cytoplasm</location>
    </subcellularLocation>
</comment>
<dbReference type="InterPro" id="IPR000626">
    <property type="entry name" value="Ubiquitin-like_dom"/>
</dbReference>
<gene>
    <name evidence="6" type="ORF">DSTB1V02_LOCUS10442</name>
</gene>
<dbReference type="OrthoDB" id="5295208at2759"/>
<evidence type="ECO:0000256" key="1">
    <source>
        <dbReference type="ARBA" id="ARBA00004496"/>
    </source>
</evidence>
<sequence length="240" mass="27203">MSSAELIEFTITSTVSSIRSQRRFPKNITIGELKGKLELLTGANPTSMQLELYGKDDVLHQKLEDPLATLGSLSAENGMRIHVIDPTTRSGEFEPGNEEEDVRFRMSEDEYKKKERTLHAFLTKNRLGKYDEDYQKKKELEKEKGKIEEEKAKHIPLNSRCEVKVTGQPTKRGIVKFIGEVHFQSGTWIGVQYDEPLGKNDGSVEGKRYFECPPKYGAFVKPSSVEVGDFPEEGLDDDEI</sequence>
<dbReference type="CDD" id="cd01789">
    <property type="entry name" value="Ubl_TBCB"/>
    <property type="match status" value="1"/>
</dbReference>
<evidence type="ECO:0000256" key="2">
    <source>
        <dbReference type="ARBA" id="ARBA00022490"/>
    </source>
</evidence>
<dbReference type="Pfam" id="PF01302">
    <property type="entry name" value="CAP_GLY"/>
    <property type="match status" value="1"/>
</dbReference>
<evidence type="ECO:0000313" key="7">
    <source>
        <dbReference type="Proteomes" id="UP000677054"/>
    </source>
</evidence>
<dbReference type="PANTHER" id="PTHR18916">
    <property type="entry name" value="DYNACTIN 1-RELATED MICROTUBULE-BINDING"/>
    <property type="match status" value="1"/>
</dbReference>
<feature type="domain" description="CAP-Gly" evidence="5">
    <location>
        <begin position="179"/>
        <end position="221"/>
    </location>
</feature>
<dbReference type="GO" id="GO:0043014">
    <property type="term" value="F:alpha-tubulin binding"/>
    <property type="evidence" value="ECO:0007669"/>
    <property type="project" value="InterPro"/>
</dbReference>
<evidence type="ECO:0000313" key="6">
    <source>
        <dbReference type="EMBL" id="CAD7250672.1"/>
    </source>
</evidence>
<dbReference type="GO" id="GO:0051010">
    <property type="term" value="F:microtubule plus-end binding"/>
    <property type="evidence" value="ECO:0007669"/>
    <property type="project" value="TreeGrafter"/>
</dbReference>
<evidence type="ECO:0000259" key="5">
    <source>
        <dbReference type="PROSITE" id="PS50245"/>
    </source>
</evidence>
<dbReference type="SUPFAM" id="SSF54236">
    <property type="entry name" value="Ubiquitin-like"/>
    <property type="match status" value="1"/>
</dbReference>
<keyword evidence="2" id="KW-0963">Cytoplasm</keyword>
<dbReference type="Gene3D" id="2.30.30.190">
    <property type="entry name" value="CAP Gly-rich-like domain"/>
    <property type="match status" value="1"/>
</dbReference>
<dbReference type="FunFam" id="2.30.30.190:FF:000013">
    <property type="entry name" value="Tubulin-folding cofactor B"/>
    <property type="match status" value="1"/>
</dbReference>
<dbReference type="PROSITE" id="PS50245">
    <property type="entry name" value="CAP_GLY_2"/>
    <property type="match status" value="1"/>
</dbReference>
<dbReference type="GO" id="GO:0005634">
    <property type="term" value="C:nucleus"/>
    <property type="evidence" value="ECO:0007669"/>
    <property type="project" value="TreeGrafter"/>
</dbReference>
<reference evidence="6" key="1">
    <citation type="submission" date="2020-11" db="EMBL/GenBank/DDBJ databases">
        <authorList>
            <person name="Tran Van P."/>
        </authorList>
    </citation>
    <scope>NUCLEOTIDE SEQUENCE</scope>
</reference>
<name>A0A7R9AAT4_9CRUS</name>
<keyword evidence="7" id="KW-1185">Reference proteome</keyword>
<dbReference type="Proteomes" id="UP000677054">
    <property type="component" value="Unassembled WGS sequence"/>
</dbReference>
<dbReference type="SMART" id="SM01052">
    <property type="entry name" value="CAP_GLY"/>
    <property type="match status" value="1"/>
</dbReference>
<dbReference type="PANTHER" id="PTHR18916:SF85">
    <property type="entry name" value="TUBULIN-FOLDING COFACTOR B"/>
    <property type="match status" value="1"/>
</dbReference>
<dbReference type="PROSITE" id="PS00845">
    <property type="entry name" value="CAP_GLY_1"/>
    <property type="match status" value="1"/>
</dbReference>
<dbReference type="AlphaFoldDB" id="A0A7R9AAT4"/>
<dbReference type="InterPro" id="IPR036859">
    <property type="entry name" value="CAP-Gly_dom_sf"/>
</dbReference>
<keyword evidence="3" id="KW-0143">Chaperone</keyword>
<dbReference type="GO" id="GO:0005938">
    <property type="term" value="C:cell cortex"/>
    <property type="evidence" value="ECO:0007669"/>
    <property type="project" value="TreeGrafter"/>
</dbReference>
<dbReference type="GO" id="GO:0031122">
    <property type="term" value="P:cytoplasmic microtubule organization"/>
    <property type="evidence" value="ECO:0007669"/>
    <property type="project" value="TreeGrafter"/>
</dbReference>
<dbReference type="GO" id="GO:0007021">
    <property type="term" value="P:tubulin complex assembly"/>
    <property type="evidence" value="ECO:0007669"/>
    <property type="project" value="InterPro"/>
</dbReference>
<dbReference type="GO" id="GO:0007023">
    <property type="term" value="P:post-chaperonin tubulin folding pathway"/>
    <property type="evidence" value="ECO:0007669"/>
    <property type="project" value="InterPro"/>
</dbReference>
<proteinExistence type="inferred from homology"/>
<dbReference type="EMBL" id="CAJPEV010002999">
    <property type="protein sequence ID" value="CAG0898638.1"/>
    <property type="molecule type" value="Genomic_DNA"/>
</dbReference>
<dbReference type="InterPro" id="IPR045172">
    <property type="entry name" value="TBCB_Ubl"/>
</dbReference>
<dbReference type="Gene3D" id="3.10.20.90">
    <property type="entry name" value="Phosphatidylinositol 3-kinase Catalytic Subunit, Chain A, domain 1"/>
    <property type="match status" value="1"/>
</dbReference>
<dbReference type="Pfam" id="PF14560">
    <property type="entry name" value="Ubiquitin_2"/>
    <property type="match status" value="1"/>
</dbReference>
<evidence type="ECO:0000256" key="3">
    <source>
        <dbReference type="ARBA" id="ARBA00023186"/>
    </source>
</evidence>
<organism evidence="6">
    <name type="scientific">Darwinula stevensoni</name>
    <dbReference type="NCBI Taxonomy" id="69355"/>
    <lineage>
        <taxon>Eukaryota</taxon>
        <taxon>Metazoa</taxon>
        <taxon>Ecdysozoa</taxon>
        <taxon>Arthropoda</taxon>
        <taxon>Crustacea</taxon>
        <taxon>Oligostraca</taxon>
        <taxon>Ostracoda</taxon>
        <taxon>Podocopa</taxon>
        <taxon>Podocopida</taxon>
        <taxon>Darwinulocopina</taxon>
        <taxon>Darwinuloidea</taxon>
        <taxon>Darwinulidae</taxon>
        <taxon>Darwinula</taxon>
    </lineage>
</organism>
<dbReference type="InterPro" id="IPR000938">
    <property type="entry name" value="CAP-Gly_domain"/>
</dbReference>
<accession>A0A7R9AAT4</accession>
<dbReference type="InterPro" id="IPR029071">
    <property type="entry name" value="Ubiquitin-like_domsf"/>
</dbReference>
<dbReference type="GO" id="GO:0035371">
    <property type="term" value="C:microtubule plus-end"/>
    <property type="evidence" value="ECO:0007669"/>
    <property type="project" value="TreeGrafter"/>
</dbReference>
<dbReference type="GO" id="GO:0005829">
    <property type="term" value="C:cytosol"/>
    <property type="evidence" value="ECO:0007669"/>
    <property type="project" value="UniProtKB-ARBA"/>
</dbReference>
<dbReference type="EMBL" id="LR902516">
    <property type="protein sequence ID" value="CAD7250672.1"/>
    <property type="molecule type" value="Genomic_DNA"/>
</dbReference>
<evidence type="ECO:0000256" key="4">
    <source>
        <dbReference type="ARBA" id="ARBA00025779"/>
    </source>
</evidence>
<comment type="similarity">
    <text evidence="4">Belongs to the TBCB family.</text>
</comment>
<protein>
    <recommendedName>
        <fullName evidence="5">CAP-Gly domain-containing protein</fullName>
    </recommendedName>
</protein>
<dbReference type="SUPFAM" id="SSF74924">
    <property type="entry name" value="Cap-Gly domain"/>
    <property type="match status" value="1"/>
</dbReference>